<gene>
    <name evidence="1" type="ORF">JOF53_000978</name>
</gene>
<evidence type="ECO:0000313" key="1">
    <source>
        <dbReference type="EMBL" id="MBP2472106.1"/>
    </source>
</evidence>
<accession>A0ABS5A6C9</accession>
<sequence length="43" mass="4456">MVSADGTRFPPEKLLRDAKAFKLADGETDLLALVGAAQLTPGA</sequence>
<dbReference type="EMBL" id="JAGIOO010000001">
    <property type="protein sequence ID" value="MBP2472106.1"/>
    <property type="molecule type" value="Genomic_DNA"/>
</dbReference>
<dbReference type="RefSeq" id="WP_276329081.1">
    <property type="nucleotide sequence ID" value="NZ_JAGIOO010000001.1"/>
</dbReference>
<organism evidence="1 2">
    <name type="scientific">Crossiella equi</name>
    <dbReference type="NCBI Taxonomy" id="130796"/>
    <lineage>
        <taxon>Bacteria</taxon>
        <taxon>Bacillati</taxon>
        <taxon>Actinomycetota</taxon>
        <taxon>Actinomycetes</taxon>
        <taxon>Pseudonocardiales</taxon>
        <taxon>Pseudonocardiaceae</taxon>
        <taxon>Crossiella</taxon>
    </lineage>
</organism>
<name>A0ABS5A6C9_9PSEU</name>
<proteinExistence type="predicted"/>
<reference evidence="1 2" key="1">
    <citation type="submission" date="2021-03" db="EMBL/GenBank/DDBJ databases">
        <title>Sequencing the genomes of 1000 actinobacteria strains.</title>
        <authorList>
            <person name="Klenk H.-P."/>
        </authorList>
    </citation>
    <scope>NUCLEOTIDE SEQUENCE [LARGE SCALE GENOMIC DNA]</scope>
    <source>
        <strain evidence="1 2">DSM 44580</strain>
    </source>
</reference>
<dbReference type="Proteomes" id="UP001519363">
    <property type="component" value="Unassembled WGS sequence"/>
</dbReference>
<protein>
    <submittedName>
        <fullName evidence="1">Uncharacterized protein</fullName>
    </submittedName>
</protein>
<evidence type="ECO:0000313" key="2">
    <source>
        <dbReference type="Proteomes" id="UP001519363"/>
    </source>
</evidence>
<comment type="caution">
    <text evidence="1">The sequence shown here is derived from an EMBL/GenBank/DDBJ whole genome shotgun (WGS) entry which is preliminary data.</text>
</comment>
<keyword evidence="2" id="KW-1185">Reference proteome</keyword>